<protein>
    <recommendedName>
        <fullName evidence="2">UBA domain-containing protein</fullName>
    </recommendedName>
</protein>
<proteinExistence type="predicted"/>
<dbReference type="SMART" id="SM00165">
    <property type="entry name" value="UBA"/>
    <property type="match status" value="2"/>
</dbReference>
<dbReference type="Pfam" id="PF23326">
    <property type="entry name" value="UBL_UBAC1"/>
    <property type="match status" value="1"/>
</dbReference>
<dbReference type="EnsemblMetazoa" id="ACOM036988-RA">
    <property type="protein sequence ID" value="ACOM036988-PA.1"/>
    <property type="gene ID" value="ACOM036988"/>
</dbReference>
<dbReference type="InterPro" id="IPR041927">
    <property type="entry name" value="UBA2_UBAC1"/>
</dbReference>
<evidence type="ECO:0000256" key="1">
    <source>
        <dbReference type="SAM" id="MobiDB-lite"/>
    </source>
</evidence>
<feature type="compositionally biased region" description="Low complexity" evidence="1">
    <location>
        <begin position="126"/>
        <end position="139"/>
    </location>
</feature>
<dbReference type="AlphaFoldDB" id="A0A8W7PSL2"/>
<feature type="domain" description="UBA" evidence="2">
    <location>
        <begin position="487"/>
        <end position="534"/>
    </location>
</feature>
<dbReference type="PANTHER" id="PTHR46738">
    <property type="entry name" value="UBIQUITIN-ASSOCIATED DOMAIN-CONTAINING PROTEIN 1"/>
    <property type="match status" value="1"/>
</dbReference>
<dbReference type="VEuPathDB" id="VectorBase:ACON2_034709"/>
<dbReference type="Proteomes" id="UP000075882">
    <property type="component" value="Unassembled WGS sequence"/>
</dbReference>
<dbReference type="CDD" id="cd14304">
    <property type="entry name" value="UBA2_KPC2"/>
    <property type="match status" value="1"/>
</dbReference>
<evidence type="ECO:0000259" key="2">
    <source>
        <dbReference type="PROSITE" id="PS50030"/>
    </source>
</evidence>
<dbReference type="Pfam" id="PF22562">
    <property type="entry name" value="UBA_7"/>
    <property type="match status" value="1"/>
</dbReference>
<reference evidence="3" key="1">
    <citation type="submission" date="2022-08" db="UniProtKB">
        <authorList>
            <consortium name="EnsemblMetazoa"/>
        </authorList>
    </citation>
    <scope>IDENTIFICATION</scope>
</reference>
<dbReference type="InterPro" id="IPR009060">
    <property type="entry name" value="UBA-like_sf"/>
</dbReference>
<sequence>LPVLIVGVPSRGNGTATQCRCRMIPWMREKFAERRARWQQSRKSATQPRGLGDGTSSCSSASSSTTGPEPSSSGTTTPGTNVSPVHQPVAAAAGAASATATPSRHHGHKHRHGQRTSKGPHHHHLSQQPSPSTSGTWRSRSSRRETHENGGGGGPSAPPSVALRIISPRGGMVDVEVARTLTGRQLKMYALEKFASNAFTMPHFSSDLDELADRYRMIRSHNRRIFRDDDLLGDAVHDEEEFLLVAKRIDATPADESLKGPSPAEILAATRHIPLSRINQASVNFNLGMLQSDLQQDLRRIMISLSRASAYVHGTGPCAEKLIALFQQRLINRQRHQISSVETLLEMGFSLDKINQALQITKNVFPAALDWLIQNDSTARLFNCDKSAAIACSSAATMNQIQGANSPANESPSGAPSTGGGLHRGRKRSNAGSDSRSASTPSSVGNSLDEEEGAFEAGDDNDEAANVSDPFTIKRENVAALLEIVRLYSEKTVVPVPELVSSIAEMGFEEENVREALIATQNNQTAACEWLLGNRTKSVQGLCDGLPPESPILRVLMGSPQVQISLGNPKMFIALISMLDNSSTMSMWLSDNDTSSVLGHILRTYHEEKHIVAINQFNNAQGSASQ</sequence>
<accession>A0A8W7PSL2</accession>
<dbReference type="GO" id="GO:0000151">
    <property type="term" value="C:ubiquitin ligase complex"/>
    <property type="evidence" value="ECO:0007669"/>
    <property type="project" value="TreeGrafter"/>
</dbReference>
<dbReference type="InterPro" id="IPR015940">
    <property type="entry name" value="UBA"/>
</dbReference>
<feature type="domain" description="UBA" evidence="2">
    <location>
        <begin position="334"/>
        <end position="375"/>
    </location>
</feature>
<feature type="compositionally biased region" description="Basic residues" evidence="1">
    <location>
        <begin position="103"/>
        <end position="125"/>
    </location>
</feature>
<feature type="compositionally biased region" description="Acidic residues" evidence="1">
    <location>
        <begin position="448"/>
        <end position="463"/>
    </location>
</feature>
<dbReference type="PROSITE" id="PS50030">
    <property type="entry name" value="UBA"/>
    <property type="match status" value="2"/>
</dbReference>
<dbReference type="SUPFAM" id="SSF46934">
    <property type="entry name" value="UBA-like"/>
    <property type="match status" value="2"/>
</dbReference>
<feature type="compositionally biased region" description="Polar residues" evidence="1">
    <location>
        <begin position="403"/>
        <end position="416"/>
    </location>
</feature>
<dbReference type="InterPro" id="IPR057650">
    <property type="entry name" value="UBL_UBAC1"/>
</dbReference>
<dbReference type="PANTHER" id="PTHR46738:SF1">
    <property type="entry name" value="UBIQUITIN-ASSOCIATED DOMAIN-CONTAINING PROTEIN 1"/>
    <property type="match status" value="1"/>
</dbReference>
<feature type="compositionally biased region" description="Low complexity" evidence="1">
    <location>
        <begin position="54"/>
        <end position="101"/>
    </location>
</feature>
<dbReference type="Gene3D" id="1.10.8.10">
    <property type="entry name" value="DNA helicase RuvA subunit, C-terminal domain"/>
    <property type="match status" value="2"/>
</dbReference>
<organism evidence="3">
    <name type="scientific">Anopheles coluzzii</name>
    <name type="common">African malaria mosquito</name>
    <dbReference type="NCBI Taxonomy" id="1518534"/>
    <lineage>
        <taxon>Eukaryota</taxon>
        <taxon>Metazoa</taxon>
        <taxon>Ecdysozoa</taxon>
        <taxon>Arthropoda</taxon>
        <taxon>Hexapoda</taxon>
        <taxon>Insecta</taxon>
        <taxon>Pterygota</taxon>
        <taxon>Neoptera</taxon>
        <taxon>Endopterygota</taxon>
        <taxon>Diptera</taxon>
        <taxon>Nematocera</taxon>
        <taxon>Culicoidea</taxon>
        <taxon>Culicidae</taxon>
        <taxon>Anophelinae</taxon>
        <taxon>Anopheles</taxon>
    </lineage>
</organism>
<feature type="region of interest" description="Disordered" evidence="1">
    <location>
        <begin position="403"/>
        <end position="468"/>
    </location>
</feature>
<name>A0A8W7PSL2_ANOCL</name>
<feature type="compositionally biased region" description="Polar residues" evidence="1">
    <location>
        <begin position="38"/>
        <end position="47"/>
    </location>
</feature>
<feature type="region of interest" description="Disordered" evidence="1">
    <location>
        <begin position="35"/>
        <end position="162"/>
    </location>
</feature>
<evidence type="ECO:0000313" key="3">
    <source>
        <dbReference type="EnsemblMetazoa" id="ACOM036988-PA.1"/>
    </source>
</evidence>
<feature type="compositionally biased region" description="Polar residues" evidence="1">
    <location>
        <begin position="430"/>
        <end position="446"/>
    </location>
</feature>
<dbReference type="InterPro" id="IPR052476">
    <property type="entry name" value="UBAC1"/>
</dbReference>